<evidence type="ECO:0000313" key="4">
    <source>
        <dbReference type="EMBL" id="KAK5082889.1"/>
    </source>
</evidence>
<feature type="signal peptide" evidence="2">
    <location>
        <begin position="1"/>
        <end position="24"/>
    </location>
</feature>
<sequence>MTLVNFLTATVLFILAALSQSAAAIDKLLLSQIVLAKVNYYRALSGAAPVIWKDVNSLVSGLEANNCSVTYDYWDDKGRIIFSIGRQDNQFPDTVNGSYFAVDHWWEQRKLYDPKSGEYDELQPFYDTWEFTQMVWSASTNIACSWGVSECDVPADQVVANVTKYLQFVCNMEPAGNKWEQFYANVHCPDCTGVEPQTTTIDPSTISFEGEKKRAARSVPTPPAKISYSDEQLAELKAEVDRVEQYRYLSPEEVMGPDFIPGWSNAGINAMLAKESIFADMDTTEMEDMVHSLRAKTLGRAADDPKQKRDAPPSGEAGKAWGNHYISTVNAWRKQHG</sequence>
<evidence type="ECO:0000259" key="3">
    <source>
        <dbReference type="SMART" id="SM00198"/>
    </source>
</evidence>
<evidence type="ECO:0000256" key="1">
    <source>
        <dbReference type="SAM" id="MobiDB-lite"/>
    </source>
</evidence>
<feature type="domain" description="SCP" evidence="3">
    <location>
        <begin position="29"/>
        <end position="180"/>
    </location>
</feature>
<keyword evidence="5" id="KW-1185">Reference proteome</keyword>
<dbReference type="InterPro" id="IPR014044">
    <property type="entry name" value="CAP_dom"/>
</dbReference>
<comment type="caution">
    <text evidence="4">The sequence shown here is derived from an EMBL/GenBank/DDBJ whole genome shotgun (WGS) entry which is preliminary data.</text>
</comment>
<dbReference type="AlphaFoldDB" id="A0AAN7SVT7"/>
<feature type="region of interest" description="Disordered" evidence="1">
    <location>
        <begin position="297"/>
        <end position="322"/>
    </location>
</feature>
<protein>
    <recommendedName>
        <fullName evidence="3">SCP domain-containing protein</fullName>
    </recommendedName>
</protein>
<organism evidence="4 5">
    <name type="scientific">Lithohypha guttulata</name>
    <dbReference type="NCBI Taxonomy" id="1690604"/>
    <lineage>
        <taxon>Eukaryota</taxon>
        <taxon>Fungi</taxon>
        <taxon>Dikarya</taxon>
        <taxon>Ascomycota</taxon>
        <taxon>Pezizomycotina</taxon>
        <taxon>Eurotiomycetes</taxon>
        <taxon>Chaetothyriomycetidae</taxon>
        <taxon>Chaetothyriales</taxon>
        <taxon>Trichomeriaceae</taxon>
        <taxon>Lithohypha</taxon>
    </lineage>
</organism>
<feature type="chain" id="PRO_5043007092" description="SCP domain-containing protein" evidence="2">
    <location>
        <begin position="25"/>
        <end position="337"/>
    </location>
</feature>
<dbReference type="EMBL" id="JAVRRJ010000007">
    <property type="protein sequence ID" value="KAK5082889.1"/>
    <property type="molecule type" value="Genomic_DNA"/>
</dbReference>
<dbReference type="SMART" id="SM00198">
    <property type="entry name" value="SCP"/>
    <property type="match status" value="1"/>
</dbReference>
<dbReference type="SUPFAM" id="SSF55797">
    <property type="entry name" value="PR-1-like"/>
    <property type="match status" value="1"/>
</dbReference>
<dbReference type="Gene3D" id="3.40.33.10">
    <property type="entry name" value="CAP"/>
    <property type="match status" value="1"/>
</dbReference>
<dbReference type="InterPro" id="IPR035940">
    <property type="entry name" value="CAP_sf"/>
</dbReference>
<evidence type="ECO:0000313" key="5">
    <source>
        <dbReference type="Proteomes" id="UP001309876"/>
    </source>
</evidence>
<name>A0AAN7SVT7_9EURO</name>
<evidence type="ECO:0000256" key="2">
    <source>
        <dbReference type="SAM" id="SignalP"/>
    </source>
</evidence>
<dbReference type="Pfam" id="PF00188">
    <property type="entry name" value="CAP"/>
    <property type="match status" value="1"/>
</dbReference>
<gene>
    <name evidence="4" type="ORF">LTR05_006770</name>
</gene>
<dbReference type="Proteomes" id="UP001309876">
    <property type="component" value="Unassembled WGS sequence"/>
</dbReference>
<keyword evidence="2" id="KW-0732">Signal</keyword>
<feature type="compositionally biased region" description="Basic and acidic residues" evidence="1">
    <location>
        <begin position="301"/>
        <end position="311"/>
    </location>
</feature>
<reference evidence="4 5" key="1">
    <citation type="submission" date="2023-08" db="EMBL/GenBank/DDBJ databases">
        <title>Black Yeasts Isolated from many extreme environments.</title>
        <authorList>
            <person name="Coleine C."/>
            <person name="Stajich J.E."/>
            <person name="Selbmann L."/>
        </authorList>
    </citation>
    <scope>NUCLEOTIDE SEQUENCE [LARGE SCALE GENOMIC DNA]</scope>
    <source>
        <strain evidence="4 5">CCFEE 5910</strain>
    </source>
</reference>
<accession>A0AAN7SVT7</accession>
<proteinExistence type="predicted"/>